<evidence type="ECO:0000256" key="2">
    <source>
        <dbReference type="ARBA" id="ARBA00022741"/>
    </source>
</evidence>
<dbReference type="AlphaFoldDB" id="A0A1J5DZ55"/>
<dbReference type="SMART" id="SM00382">
    <property type="entry name" value="AAA"/>
    <property type="match status" value="2"/>
</dbReference>
<name>A0A1J5DZ55_9BACT</name>
<dbReference type="CDD" id="cd03221">
    <property type="entry name" value="ABCF_EF-3"/>
    <property type="match status" value="2"/>
</dbReference>
<evidence type="ECO:0000313" key="7">
    <source>
        <dbReference type="Proteomes" id="UP000183085"/>
    </source>
</evidence>
<feature type="coiled-coil region" evidence="4">
    <location>
        <begin position="514"/>
        <end position="570"/>
    </location>
</feature>
<evidence type="ECO:0000256" key="3">
    <source>
        <dbReference type="ARBA" id="ARBA00022840"/>
    </source>
</evidence>
<evidence type="ECO:0000259" key="5">
    <source>
        <dbReference type="PROSITE" id="PS50893"/>
    </source>
</evidence>
<keyword evidence="2" id="KW-0547">Nucleotide-binding</keyword>
<evidence type="ECO:0000256" key="1">
    <source>
        <dbReference type="ARBA" id="ARBA00022737"/>
    </source>
</evidence>
<protein>
    <recommendedName>
        <fullName evidence="5">ABC transporter domain-containing protein</fullName>
    </recommendedName>
</protein>
<keyword evidence="3" id="KW-0067">ATP-binding</keyword>
<dbReference type="PANTHER" id="PTHR19211">
    <property type="entry name" value="ATP-BINDING TRANSPORT PROTEIN-RELATED"/>
    <property type="match status" value="1"/>
</dbReference>
<evidence type="ECO:0000256" key="4">
    <source>
        <dbReference type="SAM" id="Coils"/>
    </source>
</evidence>
<proteinExistence type="predicted"/>
<dbReference type="GO" id="GO:0016887">
    <property type="term" value="F:ATP hydrolysis activity"/>
    <property type="evidence" value="ECO:0007669"/>
    <property type="project" value="InterPro"/>
</dbReference>
<feature type="domain" description="ABC transporter" evidence="5">
    <location>
        <begin position="285"/>
        <end position="502"/>
    </location>
</feature>
<keyword evidence="4" id="KW-0175">Coiled coil</keyword>
<sequence>MLKISGLEKAYGLQEIFNNVSFVINPGERIGLVGRNGHGKTTLFKMILGEEHPDAGVISVPKHYTIGHLSQHIRFTEDTVMKEGCLSLPVSEDGIDESYKVETILMGIGFTREDFALSPLMLSGGYQIRLNLAKVLVSEPNLLLLDEPTNYLDIVSMRWLTRFLRSWKGELMIITHDRDFMDSVTTHTMAIHRCKMQKIAGPTQKLYQQILLEEEIHEKTRVNDAKKRSEVEDFINRFRAKATKAKAVQSRIKSLERMEKLEELSNIRTLDFSFRQAPFPGKFLMNVTDISFSYQQDSPLLINGLSVAVGKNDRIAIIGKNGKGKTTLLEMLAGELQPQAGTIKHSQNLAIAYFGQTNVNRLDPQKTIEQEIIDTHPDCSKGVARKICGTMMFSGDSALKKISVLSGGEKSRVLLGKLLVTPANLLLLDEPTNHLDMDSIDSLVKAIEAFDGGIIIVTHSEMVLNAVATKLIVFDGGKVNMFEGTYQEFLARVGWESERIEEDEANSSNSRQNKNINKKELRRLRAQINESRSKVLGPLQKMITDVEKTIMLLEKDVEKESHNLVEALEKGDSAAISRLSVSINKLNTRITIVFKELESLSNKHDTKSKEFEQRLIELQENGG</sequence>
<dbReference type="PANTHER" id="PTHR19211:SF14">
    <property type="entry name" value="ATP-BINDING CASSETTE SUB-FAMILY F MEMBER 1"/>
    <property type="match status" value="1"/>
</dbReference>
<dbReference type="Proteomes" id="UP000183085">
    <property type="component" value="Unassembled WGS sequence"/>
</dbReference>
<dbReference type="Pfam" id="PF12848">
    <property type="entry name" value="ABC_tran_Xtn"/>
    <property type="match status" value="1"/>
</dbReference>
<dbReference type="Pfam" id="PF00005">
    <property type="entry name" value="ABC_tran"/>
    <property type="match status" value="2"/>
</dbReference>
<dbReference type="SUPFAM" id="SSF52540">
    <property type="entry name" value="P-loop containing nucleoside triphosphate hydrolases"/>
    <property type="match status" value="2"/>
</dbReference>
<gene>
    <name evidence="6" type="ORF">AUJ95_03385</name>
</gene>
<accession>A0A1J5DZ55</accession>
<dbReference type="PROSITE" id="PS50893">
    <property type="entry name" value="ABC_TRANSPORTER_2"/>
    <property type="match status" value="2"/>
</dbReference>
<dbReference type="InterPro" id="IPR027417">
    <property type="entry name" value="P-loop_NTPase"/>
</dbReference>
<dbReference type="InterPro" id="IPR017871">
    <property type="entry name" value="ABC_transporter-like_CS"/>
</dbReference>
<organism evidence="6 7">
    <name type="scientific">Candidatus Desantisbacteria bacterium CG2_30_40_21</name>
    <dbReference type="NCBI Taxonomy" id="1817895"/>
    <lineage>
        <taxon>Bacteria</taxon>
        <taxon>Candidatus Desantisiibacteriota</taxon>
    </lineage>
</organism>
<dbReference type="STRING" id="1817895.AUJ95_03385"/>
<dbReference type="Gene3D" id="3.40.50.300">
    <property type="entry name" value="P-loop containing nucleotide triphosphate hydrolases"/>
    <property type="match status" value="2"/>
</dbReference>
<feature type="domain" description="ABC transporter" evidence="5">
    <location>
        <begin position="2"/>
        <end position="218"/>
    </location>
</feature>
<dbReference type="InterPro" id="IPR032781">
    <property type="entry name" value="ABC_tran_Xtn"/>
</dbReference>
<comment type="caution">
    <text evidence="6">The sequence shown here is derived from an EMBL/GenBank/DDBJ whole genome shotgun (WGS) entry which is preliminary data.</text>
</comment>
<dbReference type="PROSITE" id="PS00211">
    <property type="entry name" value="ABC_TRANSPORTER_1"/>
    <property type="match status" value="1"/>
</dbReference>
<dbReference type="EMBL" id="MNYI01000083">
    <property type="protein sequence ID" value="OIP41417.1"/>
    <property type="molecule type" value="Genomic_DNA"/>
</dbReference>
<dbReference type="InterPro" id="IPR003439">
    <property type="entry name" value="ABC_transporter-like_ATP-bd"/>
</dbReference>
<dbReference type="InterPro" id="IPR050611">
    <property type="entry name" value="ABCF"/>
</dbReference>
<reference evidence="6 7" key="1">
    <citation type="journal article" date="2016" name="Environ. Microbiol.">
        <title>Genomic resolution of a cold subsurface aquifer community provides metabolic insights for novel microbes adapted to high CO concentrations.</title>
        <authorList>
            <person name="Probst A.J."/>
            <person name="Castelle C.J."/>
            <person name="Singh A."/>
            <person name="Brown C.T."/>
            <person name="Anantharaman K."/>
            <person name="Sharon I."/>
            <person name="Hug L.A."/>
            <person name="Burstein D."/>
            <person name="Emerson J.B."/>
            <person name="Thomas B.C."/>
            <person name="Banfield J.F."/>
        </authorList>
    </citation>
    <scope>NUCLEOTIDE SEQUENCE [LARGE SCALE GENOMIC DNA]</scope>
    <source>
        <strain evidence="6">CG2_30_40_21</strain>
    </source>
</reference>
<evidence type="ECO:0000313" key="6">
    <source>
        <dbReference type="EMBL" id="OIP41417.1"/>
    </source>
</evidence>
<dbReference type="GO" id="GO:0005524">
    <property type="term" value="F:ATP binding"/>
    <property type="evidence" value="ECO:0007669"/>
    <property type="project" value="UniProtKB-KW"/>
</dbReference>
<keyword evidence="1" id="KW-0677">Repeat</keyword>
<dbReference type="InterPro" id="IPR003593">
    <property type="entry name" value="AAA+_ATPase"/>
</dbReference>